<dbReference type="AlphaFoldDB" id="A0A3M7SWB8"/>
<protein>
    <submittedName>
        <fullName evidence="2">Uncharacterized protein</fullName>
    </submittedName>
</protein>
<gene>
    <name evidence="2" type="ORF">BpHYR1_012494</name>
</gene>
<name>A0A3M7SWB8_BRAPC</name>
<accession>A0A3M7SWB8</accession>
<comment type="caution">
    <text evidence="2">The sequence shown here is derived from an EMBL/GenBank/DDBJ whole genome shotgun (WGS) entry which is preliminary data.</text>
</comment>
<reference evidence="2 3" key="1">
    <citation type="journal article" date="2018" name="Sci. Rep.">
        <title>Genomic signatures of local adaptation to the degree of environmental predictability in rotifers.</title>
        <authorList>
            <person name="Franch-Gras L."/>
            <person name="Hahn C."/>
            <person name="Garcia-Roger E.M."/>
            <person name="Carmona M.J."/>
            <person name="Serra M."/>
            <person name="Gomez A."/>
        </authorList>
    </citation>
    <scope>NUCLEOTIDE SEQUENCE [LARGE SCALE GENOMIC DNA]</scope>
    <source>
        <strain evidence="2">HYR1</strain>
    </source>
</reference>
<keyword evidence="1" id="KW-0472">Membrane</keyword>
<sequence>MEKEIKRTHVTMFKDLLFIQRRLRVSKNRIYELFNIHCFLIIVFIFKIFFLIIAESGKK</sequence>
<evidence type="ECO:0000256" key="1">
    <source>
        <dbReference type="SAM" id="Phobius"/>
    </source>
</evidence>
<keyword evidence="3" id="KW-1185">Reference proteome</keyword>
<organism evidence="2 3">
    <name type="scientific">Brachionus plicatilis</name>
    <name type="common">Marine rotifer</name>
    <name type="synonym">Brachionus muelleri</name>
    <dbReference type="NCBI Taxonomy" id="10195"/>
    <lineage>
        <taxon>Eukaryota</taxon>
        <taxon>Metazoa</taxon>
        <taxon>Spiralia</taxon>
        <taxon>Gnathifera</taxon>
        <taxon>Rotifera</taxon>
        <taxon>Eurotatoria</taxon>
        <taxon>Monogononta</taxon>
        <taxon>Pseudotrocha</taxon>
        <taxon>Ploima</taxon>
        <taxon>Brachionidae</taxon>
        <taxon>Brachionus</taxon>
    </lineage>
</organism>
<keyword evidence="1" id="KW-1133">Transmembrane helix</keyword>
<proteinExistence type="predicted"/>
<evidence type="ECO:0000313" key="2">
    <source>
        <dbReference type="EMBL" id="RNA39888.1"/>
    </source>
</evidence>
<dbReference type="EMBL" id="REGN01000698">
    <property type="protein sequence ID" value="RNA39888.1"/>
    <property type="molecule type" value="Genomic_DNA"/>
</dbReference>
<evidence type="ECO:0000313" key="3">
    <source>
        <dbReference type="Proteomes" id="UP000276133"/>
    </source>
</evidence>
<dbReference type="Proteomes" id="UP000276133">
    <property type="component" value="Unassembled WGS sequence"/>
</dbReference>
<feature type="transmembrane region" description="Helical" evidence="1">
    <location>
        <begin position="30"/>
        <end position="54"/>
    </location>
</feature>
<keyword evidence="1" id="KW-0812">Transmembrane</keyword>